<dbReference type="RefSeq" id="XP_027351209.1">
    <property type="nucleotide sequence ID" value="XM_027495408.1"/>
</dbReference>
<dbReference type="PANTHER" id="PTHR45835:SF99">
    <property type="entry name" value="CHROMO DOMAIN-CONTAINING PROTEIN-RELATED"/>
    <property type="match status" value="1"/>
</dbReference>
<keyword evidence="1" id="KW-1185">Reference proteome</keyword>
<dbReference type="GeneID" id="113862318"/>
<organism evidence="1 2">
    <name type="scientific">Abrus precatorius</name>
    <name type="common">Indian licorice</name>
    <name type="synonym">Glycine abrus</name>
    <dbReference type="NCBI Taxonomy" id="3816"/>
    <lineage>
        <taxon>Eukaryota</taxon>
        <taxon>Viridiplantae</taxon>
        <taxon>Streptophyta</taxon>
        <taxon>Embryophyta</taxon>
        <taxon>Tracheophyta</taxon>
        <taxon>Spermatophyta</taxon>
        <taxon>Magnoliopsida</taxon>
        <taxon>eudicotyledons</taxon>
        <taxon>Gunneridae</taxon>
        <taxon>Pentapetalae</taxon>
        <taxon>rosids</taxon>
        <taxon>fabids</taxon>
        <taxon>Fabales</taxon>
        <taxon>Fabaceae</taxon>
        <taxon>Papilionoideae</taxon>
        <taxon>50 kb inversion clade</taxon>
        <taxon>NPAAA clade</taxon>
        <taxon>indigoferoid/millettioid clade</taxon>
        <taxon>Abreae</taxon>
        <taxon>Abrus</taxon>
    </lineage>
</organism>
<dbReference type="AlphaFoldDB" id="A0A8B8L8Z0"/>
<gene>
    <name evidence="2" type="primary">LOC113862318</name>
</gene>
<evidence type="ECO:0000313" key="2">
    <source>
        <dbReference type="RefSeq" id="XP_027351209.1"/>
    </source>
</evidence>
<dbReference type="Proteomes" id="UP000694853">
    <property type="component" value="Unplaced"/>
</dbReference>
<proteinExistence type="predicted"/>
<sequence length="146" mass="17371">MAPFEILYGRRCRTLICWFQDEVHLTVGPEMLQETKEKVELIREKLSVTQSRQKSYGDRRRRPLEFEILHCRGPVDYEPALPPQLIRDDLSVEVQAAHIKDTRVKKLRGKSIRLVKLVWDLATRDATWKLEEKMREELYLYLFSKG</sequence>
<name>A0A8B8L8Z0_ABRPR</name>
<protein>
    <submittedName>
        <fullName evidence="2">Uncharacterized protein LOC113862318</fullName>
    </submittedName>
</protein>
<dbReference type="KEGG" id="aprc:113862318"/>
<reference evidence="2" key="2">
    <citation type="submission" date="2025-08" db="UniProtKB">
        <authorList>
            <consortium name="RefSeq"/>
        </authorList>
    </citation>
    <scope>IDENTIFICATION</scope>
    <source>
        <tissue evidence="2">Young leaves</tissue>
    </source>
</reference>
<accession>A0A8B8L8Z0</accession>
<evidence type="ECO:0000313" key="1">
    <source>
        <dbReference type="Proteomes" id="UP000694853"/>
    </source>
</evidence>
<dbReference type="OrthoDB" id="1633836at2759"/>
<reference evidence="1" key="1">
    <citation type="journal article" date="2019" name="Toxins">
        <title>Detection of Abrin-Like and Prepropulchellin-Like Toxin Genes and Transcripts Using Whole Genome Sequencing and Full-Length Transcript Sequencing of Abrus precatorius.</title>
        <authorList>
            <person name="Hovde B.T."/>
            <person name="Daligault H.E."/>
            <person name="Hanschen E.R."/>
            <person name="Kunde Y.A."/>
            <person name="Johnson M.B."/>
            <person name="Starkenburg S.R."/>
            <person name="Johnson S.L."/>
        </authorList>
    </citation>
    <scope>NUCLEOTIDE SEQUENCE [LARGE SCALE GENOMIC DNA]</scope>
</reference>
<dbReference type="PANTHER" id="PTHR45835">
    <property type="entry name" value="YALI0A06105P"/>
    <property type="match status" value="1"/>
</dbReference>